<evidence type="ECO:0000313" key="1">
    <source>
        <dbReference type="EMBL" id="KKL74048.1"/>
    </source>
</evidence>
<reference evidence="1" key="1">
    <citation type="journal article" date="2015" name="Nature">
        <title>Complex archaea that bridge the gap between prokaryotes and eukaryotes.</title>
        <authorList>
            <person name="Spang A."/>
            <person name="Saw J.H."/>
            <person name="Jorgensen S.L."/>
            <person name="Zaremba-Niedzwiedzka K."/>
            <person name="Martijn J."/>
            <person name="Lind A.E."/>
            <person name="van Eijk R."/>
            <person name="Schleper C."/>
            <person name="Guy L."/>
            <person name="Ettema T.J."/>
        </authorList>
    </citation>
    <scope>NUCLEOTIDE SEQUENCE</scope>
</reference>
<comment type="caution">
    <text evidence="1">The sequence shown here is derived from an EMBL/GenBank/DDBJ whole genome shotgun (WGS) entry which is preliminary data.</text>
</comment>
<sequence>MEGFFTKEEANFSNSCTFFPPRLDADVSEPLSKIDFTALISSFPRIGRLIGIFIRWFACIYSNKPHLELQSIFISHNLAYAINEYTPPTRRRYRISGVSIHFLFLWLYYDVNFGIWRICNVC</sequence>
<name>A0A0F9EIW8_9ZZZZ</name>
<organism evidence="1">
    <name type="scientific">marine sediment metagenome</name>
    <dbReference type="NCBI Taxonomy" id="412755"/>
    <lineage>
        <taxon>unclassified sequences</taxon>
        <taxon>metagenomes</taxon>
        <taxon>ecological metagenomes</taxon>
    </lineage>
</organism>
<accession>A0A0F9EIW8</accession>
<gene>
    <name evidence="1" type="ORF">LCGC14_2068790</name>
</gene>
<dbReference type="EMBL" id="LAZR01024775">
    <property type="protein sequence ID" value="KKL74048.1"/>
    <property type="molecule type" value="Genomic_DNA"/>
</dbReference>
<dbReference type="AlphaFoldDB" id="A0A0F9EIW8"/>
<protein>
    <submittedName>
        <fullName evidence="1">Uncharacterized protein</fullName>
    </submittedName>
</protein>
<proteinExistence type="predicted"/>